<reference evidence="2" key="2">
    <citation type="submission" date="2015-08" db="UniProtKB">
        <authorList>
            <consortium name="WormBaseParasite"/>
        </authorList>
    </citation>
    <scope>IDENTIFICATION</scope>
</reference>
<evidence type="ECO:0000313" key="1">
    <source>
        <dbReference type="Proteomes" id="UP000035680"/>
    </source>
</evidence>
<dbReference type="WBParaSite" id="SVE_0850900.1">
    <property type="protein sequence ID" value="SVE_0850900.1"/>
    <property type="gene ID" value="SVE_0850900"/>
</dbReference>
<proteinExistence type="predicted"/>
<protein>
    <submittedName>
        <fullName evidence="2">Uncharacterized protein</fullName>
    </submittedName>
</protein>
<keyword evidence="1" id="KW-1185">Reference proteome</keyword>
<name>A0A0K0FHZ1_STRVS</name>
<accession>A0A0K0FHZ1</accession>
<dbReference type="AlphaFoldDB" id="A0A0K0FHZ1"/>
<sequence length="161" mass="18168">MAFENKANLFLDLMWKGTPEEIMPKVEYMAECVNFDLLSQISNNSSSLLSSIPISESVLMKKVNVSSLILSNNTSNKCSLDNNLESASLKNTSSLIFLIPSNDSNAKIIDPENLKITILKPANEIEKENFLNNSDINMINTFKILCVLLKITRLTYNRIRY</sequence>
<dbReference type="Proteomes" id="UP000035680">
    <property type="component" value="Unassembled WGS sequence"/>
</dbReference>
<organism evidence="1 2">
    <name type="scientific">Strongyloides venezuelensis</name>
    <name type="common">Threadworm</name>
    <dbReference type="NCBI Taxonomy" id="75913"/>
    <lineage>
        <taxon>Eukaryota</taxon>
        <taxon>Metazoa</taxon>
        <taxon>Ecdysozoa</taxon>
        <taxon>Nematoda</taxon>
        <taxon>Chromadorea</taxon>
        <taxon>Rhabditida</taxon>
        <taxon>Tylenchina</taxon>
        <taxon>Panagrolaimomorpha</taxon>
        <taxon>Strongyloidoidea</taxon>
        <taxon>Strongyloididae</taxon>
        <taxon>Strongyloides</taxon>
    </lineage>
</organism>
<reference evidence="1" key="1">
    <citation type="submission" date="2014-07" db="EMBL/GenBank/DDBJ databases">
        <authorList>
            <person name="Martin A.A"/>
            <person name="De Silva N."/>
        </authorList>
    </citation>
    <scope>NUCLEOTIDE SEQUENCE</scope>
</reference>
<evidence type="ECO:0000313" key="2">
    <source>
        <dbReference type="WBParaSite" id="SVE_0850900.1"/>
    </source>
</evidence>